<name>A0AAN4UV68_9RHOB</name>
<evidence type="ECO:0000313" key="2">
    <source>
        <dbReference type="EMBL" id="SDX92136.1"/>
    </source>
</evidence>
<comment type="caution">
    <text evidence="1">The sequence shown here is derived from an EMBL/GenBank/DDBJ whole genome shotgun (WGS) entry which is preliminary data.</text>
</comment>
<gene>
    <name evidence="1" type="ORF">GCM10008024_40660</name>
    <name evidence="2" type="ORF">SAMN05444006_14410</name>
</gene>
<accession>A0AAN4UV68</accession>
<dbReference type="AlphaFoldDB" id="A0AAN4UV68"/>
<sequence>MTSSPSIPASITEHSRQWAEKTTGQNRAYLNILIEYFGRDRLLATITKQDANEVKKLLQALPASRNTRKSPLG</sequence>
<protein>
    <submittedName>
        <fullName evidence="1">Uncharacterized protein</fullName>
    </submittedName>
</protein>
<dbReference type="EMBL" id="BNAB01000041">
    <property type="protein sequence ID" value="GHE06398.1"/>
    <property type="molecule type" value="Genomic_DNA"/>
</dbReference>
<dbReference type="Proteomes" id="UP000199541">
    <property type="component" value="Unassembled WGS sequence"/>
</dbReference>
<evidence type="ECO:0000313" key="1">
    <source>
        <dbReference type="EMBL" id="GHE06398.1"/>
    </source>
</evidence>
<dbReference type="Proteomes" id="UP000634647">
    <property type="component" value="Unassembled WGS sequence"/>
</dbReference>
<reference evidence="1" key="1">
    <citation type="journal article" date="2014" name="Int. J. Syst. Evol. Microbiol.">
        <title>Complete genome sequence of Corynebacterium casei LMG S-19264T (=DSM 44701T), isolated from a smear-ripened cheese.</title>
        <authorList>
            <consortium name="US DOE Joint Genome Institute (JGI-PGF)"/>
            <person name="Walter F."/>
            <person name="Albersmeier A."/>
            <person name="Kalinowski J."/>
            <person name="Ruckert C."/>
        </authorList>
    </citation>
    <scope>NUCLEOTIDE SEQUENCE</scope>
    <source>
        <strain evidence="1">CGMCC 1.10859</strain>
    </source>
</reference>
<reference evidence="2 3" key="2">
    <citation type="submission" date="2016-10" db="EMBL/GenBank/DDBJ databases">
        <authorList>
            <person name="Varghese N."/>
            <person name="Submissions S."/>
        </authorList>
    </citation>
    <scope>NUCLEOTIDE SEQUENCE [LARGE SCALE GENOMIC DNA]</scope>
    <source>
        <strain evidence="2 3">DSM 24802</strain>
    </source>
</reference>
<dbReference type="RefSeq" id="WP_051645972.1">
    <property type="nucleotide sequence ID" value="NZ_BNAB01000041.1"/>
</dbReference>
<evidence type="ECO:0000313" key="3">
    <source>
        <dbReference type="Proteomes" id="UP000199541"/>
    </source>
</evidence>
<keyword evidence="3" id="KW-1185">Reference proteome</keyword>
<proteinExistence type="predicted"/>
<evidence type="ECO:0000313" key="4">
    <source>
        <dbReference type="Proteomes" id="UP000634647"/>
    </source>
</evidence>
<dbReference type="EMBL" id="FNOB01000044">
    <property type="protein sequence ID" value="SDX92136.1"/>
    <property type="molecule type" value="Genomic_DNA"/>
</dbReference>
<reference evidence="1" key="3">
    <citation type="submission" date="2023-06" db="EMBL/GenBank/DDBJ databases">
        <authorList>
            <person name="Sun Q."/>
            <person name="Zhou Y."/>
        </authorList>
    </citation>
    <scope>NUCLEOTIDE SEQUENCE</scope>
    <source>
        <strain evidence="1">CGMCC 1.10859</strain>
    </source>
</reference>
<organism evidence="1 4">
    <name type="scientific">Allgaiera indica</name>
    <dbReference type="NCBI Taxonomy" id="765699"/>
    <lineage>
        <taxon>Bacteria</taxon>
        <taxon>Pseudomonadati</taxon>
        <taxon>Pseudomonadota</taxon>
        <taxon>Alphaproteobacteria</taxon>
        <taxon>Rhodobacterales</taxon>
        <taxon>Paracoccaceae</taxon>
        <taxon>Allgaiera</taxon>
    </lineage>
</organism>